<evidence type="ECO:0000313" key="2">
    <source>
        <dbReference type="EMBL" id="KAA4092527.1"/>
    </source>
</evidence>
<keyword evidence="3" id="KW-1185">Reference proteome</keyword>
<sequence length="121" mass="13988">MSELIKEAIKEINHSYATIVDGELVYQRSAMLNMFRKGAEWQSGQSLWISVKDRLPDDNENIIIMCEHGAIFNGTYCNDVWLCMDGYIHDTFRGEPIYSSMVSIPPLWKPVAWMPIPKFNE</sequence>
<gene>
    <name evidence="2" type="ORF">F3D66_21100</name>
</gene>
<reference evidence="2 3" key="1">
    <citation type="journal article" date="2019" name="Nat. Med.">
        <title>A library of human gut bacterial isolates paired with longitudinal multiomics data enables mechanistic microbiome research.</title>
        <authorList>
            <person name="Poyet M."/>
            <person name="Groussin M."/>
            <person name="Gibbons S.M."/>
            <person name="Avila-Pacheco J."/>
            <person name="Jiang X."/>
            <person name="Kearney S.M."/>
            <person name="Perrotta A.R."/>
            <person name="Berdy B."/>
            <person name="Zhao S."/>
            <person name="Lieberman T.D."/>
            <person name="Swanson P.K."/>
            <person name="Smith M."/>
            <person name="Roesemann S."/>
            <person name="Alexander J.E."/>
            <person name="Rich S.A."/>
            <person name="Livny J."/>
            <person name="Vlamakis H."/>
            <person name="Clish C."/>
            <person name="Bullock K."/>
            <person name="Deik A."/>
            <person name="Scott J."/>
            <person name="Pierce K.A."/>
            <person name="Xavier R.J."/>
            <person name="Alm E.J."/>
        </authorList>
    </citation>
    <scope>NUCLEOTIDE SEQUENCE [LARGE SCALE GENOMIC DNA]</scope>
    <source>
        <strain evidence="2 3">BIOML-A134</strain>
    </source>
</reference>
<accession>A0A5M5D4K0</accession>
<dbReference type="AlphaFoldDB" id="A0A5M5D4K0"/>
<feature type="domain" description="DUF551" evidence="1">
    <location>
        <begin position="48"/>
        <end position="118"/>
    </location>
</feature>
<dbReference type="Proteomes" id="UP000473905">
    <property type="component" value="Unassembled WGS sequence"/>
</dbReference>
<organism evidence="2 3">
    <name type="scientific">Bacteroides ovatus</name>
    <dbReference type="NCBI Taxonomy" id="28116"/>
    <lineage>
        <taxon>Bacteria</taxon>
        <taxon>Pseudomonadati</taxon>
        <taxon>Bacteroidota</taxon>
        <taxon>Bacteroidia</taxon>
        <taxon>Bacteroidales</taxon>
        <taxon>Bacteroidaceae</taxon>
        <taxon>Bacteroides</taxon>
    </lineage>
</organism>
<name>A0A5M5D4K0_BACOV</name>
<dbReference type="InterPro" id="IPR007539">
    <property type="entry name" value="DUF551"/>
</dbReference>
<protein>
    <submittedName>
        <fullName evidence="2">DUF551 domain-containing protein</fullName>
    </submittedName>
</protein>
<comment type="caution">
    <text evidence="2">The sequence shown here is derived from an EMBL/GenBank/DDBJ whole genome shotgun (WGS) entry which is preliminary data.</text>
</comment>
<evidence type="ECO:0000259" key="1">
    <source>
        <dbReference type="Pfam" id="PF04448"/>
    </source>
</evidence>
<dbReference type="EMBL" id="VWKB01000032">
    <property type="protein sequence ID" value="KAA4092527.1"/>
    <property type="molecule type" value="Genomic_DNA"/>
</dbReference>
<proteinExistence type="predicted"/>
<dbReference type="Pfam" id="PF04448">
    <property type="entry name" value="DUF551"/>
    <property type="match status" value="1"/>
</dbReference>
<evidence type="ECO:0000313" key="3">
    <source>
        <dbReference type="Proteomes" id="UP000473905"/>
    </source>
</evidence>